<keyword evidence="2" id="KW-1185">Reference proteome</keyword>
<reference evidence="1" key="1">
    <citation type="submission" date="2020-09" db="EMBL/GenBank/DDBJ databases">
        <title>Iningainema tapete sp. nov. (Scytonemataceae, Cyanobacteria) from greenhouses in central Florida (USA) produces two types of nodularin with biosynthetic potential for microcystin-LR and anabaenopeptins.</title>
        <authorList>
            <person name="Berthold D.E."/>
            <person name="Lefler F.W."/>
            <person name="Huang I.-S."/>
            <person name="Abdulla H."/>
            <person name="Zimba P.V."/>
            <person name="Laughinghouse H.D. IV."/>
        </authorList>
    </citation>
    <scope>NUCLEOTIDE SEQUENCE</scope>
    <source>
        <strain evidence="1">BLCCT55</strain>
    </source>
</reference>
<dbReference type="InterPro" id="IPR021679">
    <property type="entry name" value="Toxin_endonuclease_YhaV"/>
</dbReference>
<gene>
    <name evidence="1" type="ORF">ICL16_02880</name>
</gene>
<dbReference type="Proteomes" id="UP000629098">
    <property type="component" value="Unassembled WGS sequence"/>
</dbReference>
<proteinExistence type="predicted"/>
<dbReference type="GO" id="GO:0110001">
    <property type="term" value="C:toxin-antitoxin complex"/>
    <property type="evidence" value="ECO:0007669"/>
    <property type="project" value="InterPro"/>
</dbReference>
<protein>
    <submittedName>
        <fullName evidence="1">Type II toxin-antitoxin system YhaV family toxin</fullName>
    </submittedName>
</protein>
<dbReference type="EMBL" id="JACXAE010000013">
    <property type="protein sequence ID" value="MBD2771094.1"/>
    <property type="molecule type" value="Genomic_DNA"/>
</dbReference>
<dbReference type="AlphaFoldDB" id="A0A8J6XG76"/>
<name>A0A8J6XG76_9CYAN</name>
<evidence type="ECO:0000313" key="2">
    <source>
        <dbReference type="Proteomes" id="UP000629098"/>
    </source>
</evidence>
<sequence length="70" mass="8336">MGLPERYRLFFRTFKEQKIIIIIWLEFPRKEGDKNDCYQVFSKKVANGDFPESVNELLAECEVEDSVDPY</sequence>
<evidence type="ECO:0000313" key="1">
    <source>
        <dbReference type="EMBL" id="MBD2771094.1"/>
    </source>
</evidence>
<dbReference type="Pfam" id="PF11663">
    <property type="entry name" value="Toxin_YhaV"/>
    <property type="match status" value="1"/>
</dbReference>
<comment type="caution">
    <text evidence="1">The sequence shown here is derived from an EMBL/GenBank/DDBJ whole genome shotgun (WGS) entry which is preliminary data.</text>
</comment>
<dbReference type="GO" id="GO:0004540">
    <property type="term" value="F:RNA nuclease activity"/>
    <property type="evidence" value="ECO:0007669"/>
    <property type="project" value="InterPro"/>
</dbReference>
<accession>A0A8J6XG76</accession>
<organism evidence="1 2">
    <name type="scientific">Iningainema tapete BLCC-T55</name>
    <dbReference type="NCBI Taxonomy" id="2748662"/>
    <lineage>
        <taxon>Bacteria</taxon>
        <taxon>Bacillati</taxon>
        <taxon>Cyanobacteriota</taxon>
        <taxon>Cyanophyceae</taxon>
        <taxon>Nostocales</taxon>
        <taxon>Scytonemataceae</taxon>
        <taxon>Iningainema tapete</taxon>
    </lineage>
</organism>